<dbReference type="AlphaFoldDB" id="K0RRV4"/>
<dbReference type="Proteomes" id="UP000266841">
    <property type="component" value="Unassembled WGS sequence"/>
</dbReference>
<accession>K0RRV4</accession>
<sequence length="1009" mass="110932">MKLWCAVLLTASCYQSDHNRGLQAIATSSELSFEGRTERRGAVQDEHSTLDLGPRDMNQAQGDGLLGPNFPDAVNYEVEFIPGTDQGDQRHLIESGAYEYTYNQVCTEKTISTGDQCQSGYAVSVAGVPGRGSTREKVVFEAERTSQTWFCGHHQEEFTISQSWNTVMWWRVCNSCSSIKWRVYSCGHVGKFSTPSIYRVKIKTGSNCLSLPTGSDAKEQGYPYGIEEKLRPYPCSGNDKRQDFYLYITNSQDSKKYKLRPVQAVKGPGIDVCVVAPSMEIFECSKQGDSGGTLEHTGTEGSFATTYSIELKGLPANPPASGSDKEVYLVNYSSGGLKALTLKPHSIFGHHVGEDTHGDLLFESLVKDSASQIFILSRVPGGDGEFTLRPKPTVTRNIDVCVLDENPLELTGCKDGAGSLKLNVKCTTNSKGVAQACDDNSKSYVSALPVFNAESVSKQDFNQIPEVFPASGIQLSGNSDFNKVRVRSNVNNEETLLTESFAMMLKFSLESTAGDYHRVCLILDKPQGPEENWCIYLTGDAVPTDGVHADTTDNTKASGQGTFSYELHPKDLFENKGFDKVKGISKVQYIEFSQSGGDEATSSRFYNFETYDMITATTVSRQRDRITVALAFREGIDKTGLNFLPLVYMQSADGNYRLSVPAAETRREISDGNQITIDKLEPGRRYYIRLQPVNGSGQPFPSNSHKRSLKTYFFEHTTCSCKIALEDGKPEENTGSPTNLSIAQSRGRIMFMFTDNSVCEDAYAFTRTVDSDKISFIPNYSFYSTAKCSDTSQPETIEPPVEYSDDVRDLTVGNTYEYCVKAVAKTYMVKEVPTSRMDGTFESASIPECKDYTVQWVRAVSCVCDPYHLVLTLPMNFLKESSVTIKVALKREAGSLPVEGVNLTWTLKDPSNNDAVIPIPERDQNGALTATFVNSDSATTPVSGKVTIAMMIPGLDENKVYDLYVTATKTTESVNGGVSACLVQSRGSGMFLFNYTDIQPNAGDDSKGA</sequence>
<protein>
    <submittedName>
        <fullName evidence="2">Uncharacterized protein</fullName>
    </submittedName>
</protein>
<evidence type="ECO:0000313" key="3">
    <source>
        <dbReference type="Proteomes" id="UP000266841"/>
    </source>
</evidence>
<name>K0RRV4_THAOC</name>
<evidence type="ECO:0000313" key="2">
    <source>
        <dbReference type="EMBL" id="EJK55715.1"/>
    </source>
</evidence>
<feature type="compositionally biased region" description="Basic and acidic residues" evidence="1">
    <location>
        <begin position="36"/>
        <end position="49"/>
    </location>
</feature>
<proteinExistence type="predicted"/>
<feature type="region of interest" description="Disordered" evidence="1">
    <location>
        <begin position="36"/>
        <end position="64"/>
    </location>
</feature>
<gene>
    <name evidence="2" type="ORF">THAOC_24522</name>
</gene>
<dbReference type="eggNOG" id="ENOG502S1HS">
    <property type="taxonomic scope" value="Eukaryota"/>
</dbReference>
<reference evidence="2 3" key="1">
    <citation type="journal article" date="2012" name="Genome Biol.">
        <title>Genome and low-iron response of an oceanic diatom adapted to chronic iron limitation.</title>
        <authorList>
            <person name="Lommer M."/>
            <person name="Specht M."/>
            <person name="Roy A.S."/>
            <person name="Kraemer L."/>
            <person name="Andreson R."/>
            <person name="Gutowska M.A."/>
            <person name="Wolf J."/>
            <person name="Bergner S.V."/>
            <person name="Schilhabel M.B."/>
            <person name="Klostermeier U.C."/>
            <person name="Beiko R.G."/>
            <person name="Rosenstiel P."/>
            <person name="Hippler M."/>
            <person name="Laroche J."/>
        </authorList>
    </citation>
    <scope>NUCLEOTIDE SEQUENCE [LARGE SCALE GENOMIC DNA]</scope>
    <source>
        <strain evidence="2 3">CCMP1005</strain>
    </source>
</reference>
<keyword evidence="3" id="KW-1185">Reference proteome</keyword>
<organism evidence="2 3">
    <name type="scientific">Thalassiosira oceanica</name>
    <name type="common">Marine diatom</name>
    <dbReference type="NCBI Taxonomy" id="159749"/>
    <lineage>
        <taxon>Eukaryota</taxon>
        <taxon>Sar</taxon>
        <taxon>Stramenopiles</taxon>
        <taxon>Ochrophyta</taxon>
        <taxon>Bacillariophyta</taxon>
        <taxon>Coscinodiscophyceae</taxon>
        <taxon>Thalassiosirophycidae</taxon>
        <taxon>Thalassiosirales</taxon>
        <taxon>Thalassiosiraceae</taxon>
        <taxon>Thalassiosira</taxon>
    </lineage>
</organism>
<dbReference type="EMBL" id="AGNL01033385">
    <property type="protein sequence ID" value="EJK55715.1"/>
    <property type="molecule type" value="Genomic_DNA"/>
</dbReference>
<comment type="caution">
    <text evidence="2">The sequence shown here is derived from an EMBL/GenBank/DDBJ whole genome shotgun (WGS) entry which is preliminary data.</text>
</comment>
<evidence type="ECO:0000256" key="1">
    <source>
        <dbReference type="SAM" id="MobiDB-lite"/>
    </source>
</evidence>